<dbReference type="WBParaSite" id="PDA_v2.g6800.t1">
    <property type="protein sequence ID" value="PDA_v2.g6800.t1"/>
    <property type="gene ID" value="PDA_v2.g6800"/>
</dbReference>
<keyword evidence="1" id="KW-1185">Reference proteome</keyword>
<dbReference type="Proteomes" id="UP000887578">
    <property type="component" value="Unplaced"/>
</dbReference>
<dbReference type="AlphaFoldDB" id="A0A914QSA1"/>
<protein>
    <submittedName>
        <fullName evidence="2">FBD domain-containing protein</fullName>
    </submittedName>
</protein>
<sequence>MYSTFGSNNLIWQSADEVPNNLWITGTIFSDQVSMFFTSSFFFDHVLNESSFMSKIIPKIVVCDVKKLELHGQDLSLKEYEFLTASGMIEDFIFPSTLIKEENGKNVYMETILECLPNVKSVLLSVQIPSFSSVAKAEKICLQKLEKFVLRSVPHDFNFEAMLVFMTKHKYADIRLNVSQGTSNFPYMSNLQKYVDQVVQEGSIQHPPPLISFPGQSEESKTGLMKLYSHFHD</sequence>
<reference evidence="2" key="1">
    <citation type="submission" date="2022-11" db="UniProtKB">
        <authorList>
            <consortium name="WormBaseParasite"/>
        </authorList>
    </citation>
    <scope>IDENTIFICATION</scope>
</reference>
<proteinExistence type="predicted"/>
<evidence type="ECO:0000313" key="2">
    <source>
        <dbReference type="WBParaSite" id="PDA_v2.g6800.t1"/>
    </source>
</evidence>
<organism evidence="1 2">
    <name type="scientific">Panagrolaimus davidi</name>
    <dbReference type="NCBI Taxonomy" id="227884"/>
    <lineage>
        <taxon>Eukaryota</taxon>
        <taxon>Metazoa</taxon>
        <taxon>Ecdysozoa</taxon>
        <taxon>Nematoda</taxon>
        <taxon>Chromadorea</taxon>
        <taxon>Rhabditida</taxon>
        <taxon>Tylenchina</taxon>
        <taxon>Panagrolaimomorpha</taxon>
        <taxon>Panagrolaimoidea</taxon>
        <taxon>Panagrolaimidae</taxon>
        <taxon>Panagrolaimus</taxon>
    </lineage>
</organism>
<accession>A0A914QSA1</accession>
<name>A0A914QSA1_9BILA</name>
<evidence type="ECO:0000313" key="1">
    <source>
        <dbReference type="Proteomes" id="UP000887578"/>
    </source>
</evidence>